<feature type="compositionally biased region" description="Low complexity" evidence="1">
    <location>
        <begin position="327"/>
        <end position="340"/>
    </location>
</feature>
<evidence type="ECO:0000313" key="4">
    <source>
        <dbReference type="Proteomes" id="UP000000263"/>
    </source>
</evidence>
<dbReference type="Pfam" id="PF18915">
    <property type="entry name" value="DUF5667"/>
    <property type="match status" value="1"/>
</dbReference>
<dbReference type="AlphaFoldDB" id="A7NJT1"/>
<feature type="compositionally biased region" description="Low complexity" evidence="1">
    <location>
        <begin position="348"/>
        <end position="360"/>
    </location>
</feature>
<feature type="compositionally biased region" description="Low complexity" evidence="1">
    <location>
        <begin position="254"/>
        <end position="283"/>
    </location>
</feature>
<dbReference type="eggNOG" id="COG3266">
    <property type="taxonomic scope" value="Bacteria"/>
</dbReference>
<feature type="compositionally biased region" description="Low complexity" evidence="1">
    <location>
        <begin position="388"/>
        <end position="402"/>
    </location>
</feature>
<feature type="compositionally biased region" description="Pro residues" evidence="1">
    <location>
        <begin position="365"/>
        <end position="387"/>
    </location>
</feature>
<evidence type="ECO:0000256" key="1">
    <source>
        <dbReference type="SAM" id="MobiDB-lite"/>
    </source>
</evidence>
<feature type="compositionally biased region" description="Low complexity" evidence="1">
    <location>
        <begin position="456"/>
        <end position="466"/>
    </location>
</feature>
<dbReference type="HOGENOM" id="CLU_540664_0_0_0"/>
<feature type="compositionally biased region" description="Pro residues" evidence="1">
    <location>
        <begin position="403"/>
        <end position="455"/>
    </location>
</feature>
<reference evidence="3 4" key="1">
    <citation type="submission" date="2007-08" db="EMBL/GenBank/DDBJ databases">
        <title>Complete sequence of Roseiflexus castenholzii DSM 13941.</title>
        <authorList>
            <consortium name="US DOE Joint Genome Institute"/>
            <person name="Copeland A."/>
            <person name="Lucas S."/>
            <person name="Lapidus A."/>
            <person name="Barry K."/>
            <person name="Glavina del Rio T."/>
            <person name="Dalin E."/>
            <person name="Tice H."/>
            <person name="Pitluck S."/>
            <person name="Thompson L.S."/>
            <person name="Brettin T."/>
            <person name="Bruce D."/>
            <person name="Detter J.C."/>
            <person name="Han C."/>
            <person name="Tapia R."/>
            <person name="Schmutz J."/>
            <person name="Larimer F."/>
            <person name="Land M."/>
            <person name="Hauser L."/>
            <person name="Kyrpides N."/>
            <person name="Mikhailova N."/>
            <person name="Bryant D.A."/>
            <person name="Hanada S."/>
            <person name="Tsukatani Y."/>
            <person name="Richardson P."/>
        </authorList>
    </citation>
    <scope>NUCLEOTIDE SEQUENCE [LARGE SCALE GENOMIC DNA]</scope>
    <source>
        <strain evidence="4">DSM 13941 / HLO8</strain>
    </source>
</reference>
<feature type="region of interest" description="Disordered" evidence="1">
    <location>
        <begin position="254"/>
        <end position="504"/>
    </location>
</feature>
<protein>
    <recommendedName>
        <fullName evidence="2">DUF5667 domain-containing protein</fullName>
    </recommendedName>
</protein>
<evidence type="ECO:0000259" key="2">
    <source>
        <dbReference type="Pfam" id="PF18915"/>
    </source>
</evidence>
<dbReference type="Proteomes" id="UP000000263">
    <property type="component" value="Chromosome"/>
</dbReference>
<dbReference type="KEGG" id="rca:Rcas_1659"/>
<keyword evidence="4" id="KW-1185">Reference proteome</keyword>
<sequence>MVRRSQQLDIAEAFDEALNRLLSGASIDECLARYPQAAANLEPLLEIAGLVRHEAALPLPPELERWLPTGAQEFSALAGQMLAQRQRTGHLLRPLRKAAVQRVLAGALAVTVLLASVDTASAQSLPGDPLYVWKVAREDLTLSITTDPAQRSKLHIDYARRRMLEIEMLITGNDSITPQALEEPLAILSVHVRGAVVESRQIGTADVSDDVNVLIDEVRKTLFQLASKVPDANPLIDTVQGQIDAVIEPTVAPPATTIPLSSPAPASTTQTPAATDAPSPTSADVPVVDLTDQTPSVEDRPTPDGESTQAVATPPPTARPPRPTPTPGQAAPTATNAPLPTRTPMPGSPTSTPSPTATYTVQPTEVPPTDTPLPTHTPSPTHTPPPTATRIPPTEPPSVSSTPQPPPTARPPRPTLTPTPAPTATPTDTPTPAPTDTPTPAPTATPTDTPTPAPTATPTLTPTDQPNTPPDLAEASSTPTITPDDPDSDDERTDNGASPNSAAP</sequence>
<feature type="compositionally biased region" description="Pro residues" evidence="1">
    <location>
        <begin position="313"/>
        <end position="326"/>
    </location>
</feature>
<dbReference type="EMBL" id="CP000804">
    <property type="protein sequence ID" value="ABU57751.1"/>
    <property type="molecule type" value="Genomic_DNA"/>
</dbReference>
<evidence type="ECO:0000313" key="3">
    <source>
        <dbReference type="EMBL" id="ABU57751.1"/>
    </source>
</evidence>
<feature type="compositionally biased region" description="Polar residues" evidence="1">
    <location>
        <begin position="495"/>
        <end position="504"/>
    </location>
</feature>
<dbReference type="InterPro" id="IPR043725">
    <property type="entry name" value="DUF5667"/>
</dbReference>
<gene>
    <name evidence="3" type="ordered locus">Rcas_1659</name>
</gene>
<accession>A7NJT1</accession>
<feature type="domain" description="DUF5667" evidence="2">
    <location>
        <begin position="124"/>
        <end position="174"/>
    </location>
</feature>
<dbReference type="RefSeq" id="WP_012120179.1">
    <property type="nucleotide sequence ID" value="NC_009767.1"/>
</dbReference>
<proteinExistence type="predicted"/>
<name>A7NJT1_ROSCS</name>
<organism evidence="3 4">
    <name type="scientific">Roseiflexus castenholzii (strain DSM 13941 / HLO8)</name>
    <dbReference type="NCBI Taxonomy" id="383372"/>
    <lineage>
        <taxon>Bacteria</taxon>
        <taxon>Bacillati</taxon>
        <taxon>Chloroflexota</taxon>
        <taxon>Chloroflexia</taxon>
        <taxon>Chloroflexales</taxon>
        <taxon>Roseiflexineae</taxon>
        <taxon>Roseiflexaceae</taxon>
        <taxon>Roseiflexus</taxon>
    </lineage>
</organism>
<dbReference type="STRING" id="383372.Rcas_1659"/>